<dbReference type="Gene3D" id="3.10.100.10">
    <property type="entry name" value="Mannose-Binding Protein A, subunit A"/>
    <property type="match status" value="1"/>
</dbReference>
<evidence type="ECO:0000259" key="1">
    <source>
        <dbReference type="PROSITE" id="PS50041"/>
    </source>
</evidence>
<dbReference type="Pfam" id="PF00059">
    <property type="entry name" value="Lectin_C"/>
    <property type="match status" value="1"/>
</dbReference>
<feature type="domain" description="C-type lectin" evidence="1">
    <location>
        <begin position="126"/>
        <end position="180"/>
    </location>
</feature>
<proteinExistence type="predicted"/>
<gene>
    <name evidence="2" type="ORF">OCTVUL_1B006478</name>
</gene>
<dbReference type="AlphaFoldDB" id="A0AA36AHF9"/>
<evidence type="ECO:0000313" key="2">
    <source>
        <dbReference type="EMBL" id="CAI9716199.1"/>
    </source>
</evidence>
<accession>A0AA36AHF9</accession>
<dbReference type="EMBL" id="OX597814">
    <property type="protein sequence ID" value="CAI9716199.1"/>
    <property type="molecule type" value="Genomic_DNA"/>
</dbReference>
<dbReference type="SUPFAM" id="SSF56436">
    <property type="entry name" value="C-type lectin-like"/>
    <property type="match status" value="1"/>
</dbReference>
<dbReference type="Proteomes" id="UP001162480">
    <property type="component" value="Chromosome 1"/>
</dbReference>
<reference evidence="2" key="1">
    <citation type="submission" date="2023-08" db="EMBL/GenBank/DDBJ databases">
        <authorList>
            <person name="Alioto T."/>
            <person name="Alioto T."/>
            <person name="Gomez Garrido J."/>
        </authorList>
    </citation>
    <scope>NUCLEOTIDE SEQUENCE</scope>
</reference>
<evidence type="ECO:0000313" key="3">
    <source>
        <dbReference type="Proteomes" id="UP001162480"/>
    </source>
</evidence>
<dbReference type="InterPro" id="IPR016187">
    <property type="entry name" value="CTDL_fold"/>
</dbReference>
<sequence length="195" mass="22211">MYWLSVNHVIRKVNLHVITFPVLLFQICLGSNAACREYYGTRIHPSVTDIPEADKLNKISNIRSKIECFSHCVAYSKCGMIIYSVSEKVRILRKIKQLPNASSFIDIPPNSIYTMLQAPAAHTDQYYIGSIRDLNKNVFVWQTGEALTYSRWFYPNPSGGNEHCVSIVPKKGFGWNDIPCHNSNIGWQICEIVVL</sequence>
<keyword evidence="3" id="KW-1185">Reference proteome</keyword>
<organism evidence="2 3">
    <name type="scientific">Octopus vulgaris</name>
    <name type="common">Common octopus</name>
    <dbReference type="NCBI Taxonomy" id="6645"/>
    <lineage>
        <taxon>Eukaryota</taxon>
        <taxon>Metazoa</taxon>
        <taxon>Spiralia</taxon>
        <taxon>Lophotrochozoa</taxon>
        <taxon>Mollusca</taxon>
        <taxon>Cephalopoda</taxon>
        <taxon>Coleoidea</taxon>
        <taxon>Octopodiformes</taxon>
        <taxon>Octopoda</taxon>
        <taxon>Incirrata</taxon>
        <taxon>Octopodidae</taxon>
        <taxon>Octopus</taxon>
    </lineage>
</organism>
<dbReference type="InterPro" id="IPR001304">
    <property type="entry name" value="C-type_lectin-like"/>
</dbReference>
<dbReference type="PROSITE" id="PS50041">
    <property type="entry name" value="C_TYPE_LECTIN_2"/>
    <property type="match status" value="1"/>
</dbReference>
<dbReference type="InterPro" id="IPR016186">
    <property type="entry name" value="C-type_lectin-like/link_sf"/>
</dbReference>
<name>A0AA36AHF9_OCTVU</name>
<protein>
    <recommendedName>
        <fullName evidence="1">C-type lectin domain-containing protein</fullName>
    </recommendedName>
</protein>